<sequence>MVRNITNVSYIFFVGLSAGSTWISEMDLRHVQLQDLVYGSESSERMNGWETPTNVSFILFLGAGRMASGRVEFRSLGLLASLYNFGRNLFRAGLQLLINLRTSNMFERKFQTTIRNGLAFRNPAFGMSRWVCTSEWWMQSRERRMQT</sequence>
<reference evidence="1 2" key="1">
    <citation type="submission" date="2016-04" db="EMBL/GenBank/DDBJ databases">
        <title>Genome analyses suggest a sexual origin of heterokaryosis in a supposedly ancient asexual fungus.</title>
        <authorList>
            <person name="Ropars J."/>
            <person name="Sedzielewska K."/>
            <person name="Noel J."/>
            <person name="Charron P."/>
            <person name="Farinelli L."/>
            <person name="Marton T."/>
            <person name="Kruger M."/>
            <person name="Pelin A."/>
            <person name="Brachmann A."/>
            <person name="Corradi N."/>
        </authorList>
    </citation>
    <scope>NUCLEOTIDE SEQUENCE [LARGE SCALE GENOMIC DNA]</scope>
    <source>
        <strain evidence="1 2">A5</strain>
    </source>
</reference>
<comment type="caution">
    <text evidence="1">The sequence shown here is derived from an EMBL/GenBank/DDBJ whole genome shotgun (WGS) entry which is preliminary data.</text>
</comment>
<dbReference type="AlphaFoldDB" id="A0A2N0NYA5"/>
<protein>
    <submittedName>
        <fullName evidence="1">Uncharacterized protein</fullName>
    </submittedName>
</protein>
<dbReference type="EMBL" id="LLXJ01002144">
    <property type="protein sequence ID" value="PKB99560.1"/>
    <property type="molecule type" value="Genomic_DNA"/>
</dbReference>
<proteinExistence type="predicted"/>
<reference evidence="1 2" key="2">
    <citation type="submission" date="2017-09" db="EMBL/GenBank/DDBJ databases">
        <title>Extensive intraspecific genome diversity in a model arbuscular mycorrhizal fungus.</title>
        <authorList>
            <person name="Chen E.C."/>
            <person name="Morin E."/>
            <person name="Beaudet D."/>
            <person name="Noel J."/>
            <person name="Ndikumana S."/>
            <person name="Charron P."/>
            <person name="St-Onge C."/>
            <person name="Giorgi J."/>
            <person name="Grigoriev I.V."/>
            <person name="Roux C."/>
            <person name="Martin F.M."/>
            <person name="Corradi N."/>
        </authorList>
    </citation>
    <scope>NUCLEOTIDE SEQUENCE [LARGE SCALE GENOMIC DNA]</scope>
    <source>
        <strain evidence="1 2">A5</strain>
    </source>
</reference>
<evidence type="ECO:0000313" key="2">
    <source>
        <dbReference type="Proteomes" id="UP000232722"/>
    </source>
</evidence>
<name>A0A2N0NYA5_9GLOM</name>
<gene>
    <name evidence="1" type="ORF">RhiirA5_429496</name>
</gene>
<dbReference type="Proteomes" id="UP000232722">
    <property type="component" value="Unassembled WGS sequence"/>
</dbReference>
<accession>A0A2N0NYA5</accession>
<organism evidence="1 2">
    <name type="scientific">Rhizophagus irregularis</name>
    <dbReference type="NCBI Taxonomy" id="588596"/>
    <lineage>
        <taxon>Eukaryota</taxon>
        <taxon>Fungi</taxon>
        <taxon>Fungi incertae sedis</taxon>
        <taxon>Mucoromycota</taxon>
        <taxon>Glomeromycotina</taxon>
        <taxon>Glomeromycetes</taxon>
        <taxon>Glomerales</taxon>
        <taxon>Glomeraceae</taxon>
        <taxon>Rhizophagus</taxon>
    </lineage>
</organism>
<evidence type="ECO:0000313" key="1">
    <source>
        <dbReference type="EMBL" id="PKB99560.1"/>
    </source>
</evidence>